<evidence type="ECO:0000313" key="2">
    <source>
        <dbReference type="EMBL" id="KAJ8049829.1"/>
    </source>
</evidence>
<dbReference type="OrthoDB" id="10053555at2759"/>
<dbReference type="AlphaFoldDB" id="A0A9Q1HJX9"/>
<dbReference type="EMBL" id="JAIZAY010000001">
    <property type="protein sequence ID" value="KAJ8049829.1"/>
    <property type="molecule type" value="Genomic_DNA"/>
</dbReference>
<keyword evidence="3" id="KW-1185">Reference proteome</keyword>
<dbReference type="Proteomes" id="UP001152320">
    <property type="component" value="Chromosome 1"/>
</dbReference>
<feature type="region of interest" description="Disordered" evidence="1">
    <location>
        <begin position="27"/>
        <end position="67"/>
    </location>
</feature>
<proteinExistence type="predicted"/>
<gene>
    <name evidence="2" type="ORF">HOLleu_02745</name>
</gene>
<sequence length="464" mass="52127">MSECDFKEIGVASFGQRRKLSLAIKDLQNKVHEPPESPVNIEVDPQPSSDPPAQHDPSQSSFASHQRRGLLSNPTDFDIERILLGSENGKQVLTAVSSGKLPNPERKMLVRLCVAFLVEKIGHMYPTSLQKEALAKAIVQQFPGARDTTDGAEGHEHYYANGHGFIEYRLKTIRVGQPNVKKTTKRTAPSPDLHADHIEEGLAGADALEKVEWMKHQAPRRETTTTIHSYFRDTHKYRQQLLRGGTSVTKMLENFPRFRDMPELINIDYDLLWPEGSSNFILKWHHGYTSKIIKVALSQGNSACQSIIEKFQEGDVDLCALELVATLLPSTNYLRKGKSTAASRIGSLSSFIQIHPNGTDINQFVSDKGERQPFLLGLGMETSPSEFFLIVDHISIPVGNNVVQSFDRLFKFFFVFSVEYPPELFAFYNFFAKVVYRNKFPCGVFPQVRALSAQLKEANSSSEP</sequence>
<name>A0A9Q1HJX9_HOLLE</name>
<evidence type="ECO:0000313" key="3">
    <source>
        <dbReference type="Proteomes" id="UP001152320"/>
    </source>
</evidence>
<evidence type="ECO:0000256" key="1">
    <source>
        <dbReference type="SAM" id="MobiDB-lite"/>
    </source>
</evidence>
<dbReference type="PANTHER" id="PTHR31025">
    <property type="entry name" value="SI:CH211-196P9.1-RELATED"/>
    <property type="match status" value="1"/>
</dbReference>
<dbReference type="PANTHER" id="PTHR31025:SF29">
    <property type="entry name" value="SI:CH211-196P9.1"/>
    <property type="match status" value="1"/>
</dbReference>
<accession>A0A9Q1HJX9</accession>
<organism evidence="2 3">
    <name type="scientific">Holothuria leucospilota</name>
    <name type="common">Black long sea cucumber</name>
    <name type="synonym">Mertensiothuria leucospilota</name>
    <dbReference type="NCBI Taxonomy" id="206669"/>
    <lineage>
        <taxon>Eukaryota</taxon>
        <taxon>Metazoa</taxon>
        <taxon>Echinodermata</taxon>
        <taxon>Eleutherozoa</taxon>
        <taxon>Echinozoa</taxon>
        <taxon>Holothuroidea</taxon>
        <taxon>Aspidochirotacea</taxon>
        <taxon>Aspidochirotida</taxon>
        <taxon>Holothuriidae</taxon>
        <taxon>Holothuria</taxon>
    </lineage>
</organism>
<reference evidence="2" key="1">
    <citation type="submission" date="2021-10" db="EMBL/GenBank/DDBJ databases">
        <title>Tropical sea cucumber genome reveals ecological adaptation and Cuvierian tubules defense mechanism.</title>
        <authorList>
            <person name="Chen T."/>
        </authorList>
    </citation>
    <scope>NUCLEOTIDE SEQUENCE</scope>
    <source>
        <strain evidence="2">Nanhai2018</strain>
        <tissue evidence="2">Muscle</tissue>
    </source>
</reference>
<comment type="caution">
    <text evidence="2">The sequence shown here is derived from an EMBL/GenBank/DDBJ whole genome shotgun (WGS) entry which is preliminary data.</text>
</comment>
<protein>
    <submittedName>
        <fullName evidence="2">Uncharacterized protein</fullName>
    </submittedName>
</protein>